<evidence type="ECO:0000256" key="2">
    <source>
        <dbReference type="ARBA" id="ARBA00023002"/>
    </source>
</evidence>
<feature type="domain" description="NADH:flavin oxidoreductase/NADH oxidase N-terminal" evidence="3">
    <location>
        <begin position="12"/>
        <end position="336"/>
    </location>
</feature>
<keyword evidence="5" id="KW-1185">Reference proteome</keyword>
<dbReference type="InterPro" id="IPR001155">
    <property type="entry name" value="OxRdtase_FMN_N"/>
</dbReference>
<keyword evidence="2" id="KW-0560">Oxidoreductase</keyword>
<gene>
    <name evidence="4" type="ORF">UABAM_00937</name>
</gene>
<organism evidence="4 5">
    <name type="scientific">Uabimicrobium amorphum</name>
    <dbReference type="NCBI Taxonomy" id="2596890"/>
    <lineage>
        <taxon>Bacteria</taxon>
        <taxon>Pseudomonadati</taxon>
        <taxon>Planctomycetota</taxon>
        <taxon>Candidatus Uabimicrobiia</taxon>
        <taxon>Candidatus Uabimicrobiales</taxon>
        <taxon>Candidatus Uabimicrobiaceae</taxon>
        <taxon>Candidatus Uabimicrobium</taxon>
    </lineage>
</organism>
<name>A0A5S9F2Q0_UABAM</name>
<keyword evidence="1" id="KW-0285">Flavoprotein</keyword>
<evidence type="ECO:0000256" key="1">
    <source>
        <dbReference type="ARBA" id="ARBA00022630"/>
    </source>
</evidence>
<dbReference type="PANTHER" id="PTHR43656:SF2">
    <property type="entry name" value="BINDING OXIDOREDUCTASE, PUTATIVE (AFU_ORTHOLOGUE AFUA_2G08260)-RELATED"/>
    <property type="match status" value="1"/>
</dbReference>
<protein>
    <submittedName>
        <fullName evidence="4">NADH oxidase</fullName>
    </submittedName>
</protein>
<dbReference type="PANTHER" id="PTHR43656">
    <property type="entry name" value="BINDING OXIDOREDUCTASE, PUTATIVE (AFU_ORTHOLOGUE AFUA_2G08260)-RELATED"/>
    <property type="match status" value="1"/>
</dbReference>
<dbReference type="GO" id="GO:0010181">
    <property type="term" value="F:FMN binding"/>
    <property type="evidence" value="ECO:0007669"/>
    <property type="project" value="InterPro"/>
</dbReference>
<dbReference type="InterPro" id="IPR013785">
    <property type="entry name" value="Aldolase_TIM"/>
</dbReference>
<dbReference type="AlphaFoldDB" id="A0A5S9F2Q0"/>
<dbReference type="OrthoDB" id="9772736at2"/>
<dbReference type="Gene3D" id="3.20.20.70">
    <property type="entry name" value="Aldolase class I"/>
    <property type="match status" value="1"/>
</dbReference>
<evidence type="ECO:0000259" key="3">
    <source>
        <dbReference type="Pfam" id="PF00724"/>
    </source>
</evidence>
<dbReference type="KEGG" id="uam:UABAM_00937"/>
<dbReference type="CDD" id="cd04733">
    <property type="entry name" value="OYE_like_2_FMN"/>
    <property type="match status" value="1"/>
</dbReference>
<dbReference type="SUPFAM" id="SSF51395">
    <property type="entry name" value="FMN-linked oxidoreductases"/>
    <property type="match status" value="1"/>
</dbReference>
<proteinExistence type="predicted"/>
<dbReference type="EMBL" id="AP019860">
    <property type="protein sequence ID" value="BBM82594.1"/>
    <property type="molecule type" value="Genomic_DNA"/>
</dbReference>
<dbReference type="GO" id="GO:0016491">
    <property type="term" value="F:oxidoreductase activity"/>
    <property type="evidence" value="ECO:0007669"/>
    <property type="project" value="UniProtKB-KW"/>
</dbReference>
<dbReference type="InterPro" id="IPR051799">
    <property type="entry name" value="NADH_flavin_oxidoreductase"/>
</dbReference>
<sequence>MDYANILGKELKLANGCTIKNRFMKSAMSEVLGSPKYAPTARHFKLYETWAQGGTGLLFTGNVMVDSRYMGEPGNVVVEDDEHMDALRVWAKSGTANGTQLWMQINHPGKQIPNFLCKEPVAPSAIPLALPMFNKPRALTGEEIRDTIRRFAKTAAIAKEAGFTGVQIHGAHGYLVSQFLSPLHNERQDEWGGSLENRMRFLVEIYQAMRESVGEKFPISIKLNSADFQRGGFSEEESLQVIEKISQMGMDLIEVSGGTYEAQAMTGKKKKESTKQREAYFLEFAEKVREITDVPIAVTGGFRTAKGMAEAIASNKVDLVGLARPLAVFTDIPNRILGGEDFSCELPESVKTGLKFIDNLSMLDLTWYEIQLARIGQGKKPKPNMGAWSALARTMLGVGWKNLRRRRG</sequence>
<reference evidence="4 5" key="1">
    <citation type="submission" date="2019-08" db="EMBL/GenBank/DDBJ databases">
        <title>Complete genome sequence of Candidatus Uab amorphum.</title>
        <authorList>
            <person name="Shiratori T."/>
            <person name="Suzuki S."/>
            <person name="Kakizawa Y."/>
            <person name="Ishida K."/>
        </authorList>
    </citation>
    <scope>NUCLEOTIDE SEQUENCE [LARGE SCALE GENOMIC DNA]</scope>
    <source>
        <strain evidence="4 5">SRT547</strain>
    </source>
</reference>
<accession>A0A5S9F2Q0</accession>
<evidence type="ECO:0000313" key="4">
    <source>
        <dbReference type="EMBL" id="BBM82594.1"/>
    </source>
</evidence>
<evidence type="ECO:0000313" key="5">
    <source>
        <dbReference type="Proteomes" id="UP000326354"/>
    </source>
</evidence>
<dbReference type="Proteomes" id="UP000326354">
    <property type="component" value="Chromosome"/>
</dbReference>
<dbReference type="Pfam" id="PF00724">
    <property type="entry name" value="Oxidored_FMN"/>
    <property type="match status" value="1"/>
</dbReference>
<dbReference type="RefSeq" id="WP_151966830.1">
    <property type="nucleotide sequence ID" value="NZ_AP019860.1"/>
</dbReference>